<name>A0A0F9NYK3_9ZZZZ</name>
<accession>A0A0F9NYK3</accession>
<organism evidence="1">
    <name type="scientific">marine sediment metagenome</name>
    <dbReference type="NCBI Taxonomy" id="412755"/>
    <lineage>
        <taxon>unclassified sequences</taxon>
        <taxon>metagenomes</taxon>
        <taxon>ecological metagenomes</taxon>
    </lineage>
</organism>
<proteinExistence type="predicted"/>
<dbReference type="AlphaFoldDB" id="A0A0F9NYK3"/>
<comment type="caution">
    <text evidence="1">The sequence shown here is derived from an EMBL/GenBank/DDBJ whole genome shotgun (WGS) entry which is preliminary data.</text>
</comment>
<sequence length="206" mass="20664">MGRPLNKRNLGDPSDPGFQLVINIKGGTSFILNQKGSSRFTADDDGSGSQGLVTLVNEQFPDAVGEASIEIRVGENPGEDAEATSTLTIVNATLIDAGTGYTFNDSLTFAEGTFTEGAVITVTSTVGEGAGPIATFNVSTPGTYTVIPPSGNAVGGTGNEGAFSLEWGVGGIIVTAAGTGYVNLPLMQIAAPGEGSTATGAVTSLD</sequence>
<protein>
    <submittedName>
        <fullName evidence="1">Uncharacterized protein</fullName>
    </submittedName>
</protein>
<evidence type="ECO:0000313" key="1">
    <source>
        <dbReference type="EMBL" id="KKM86312.1"/>
    </source>
</evidence>
<gene>
    <name evidence="1" type="ORF">LCGC14_1280380</name>
</gene>
<reference evidence="1" key="1">
    <citation type="journal article" date="2015" name="Nature">
        <title>Complex archaea that bridge the gap between prokaryotes and eukaryotes.</title>
        <authorList>
            <person name="Spang A."/>
            <person name="Saw J.H."/>
            <person name="Jorgensen S.L."/>
            <person name="Zaremba-Niedzwiedzka K."/>
            <person name="Martijn J."/>
            <person name="Lind A.E."/>
            <person name="van Eijk R."/>
            <person name="Schleper C."/>
            <person name="Guy L."/>
            <person name="Ettema T.J."/>
        </authorList>
    </citation>
    <scope>NUCLEOTIDE SEQUENCE</scope>
</reference>
<dbReference type="EMBL" id="LAZR01007277">
    <property type="protein sequence ID" value="KKM86312.1"/>
    <property type="molecule type" value="Genomic_DNA"/>
</dbReference>
<feature type="non-terminal residue" evidence="1">
    <location>
        <position position="206"/>
    </location>
</feature>